<evidence type="ECO:0000313" key="4">
    <source>
        <dbReference type="Proteomes" id="UP000324974"/>
    </source>
</evidence>
<keyword evidence="1" id="KW-0472">Membrane</keyword>
<dbReference type="InterPro" id="IPR027558">
    <property type="entry name" value="Pre_pil_HX9DG_C"/>
</dbReference>
<dbReference type="InterPro" id="IPR045584">
    <property type="entry name" value="Pilin-like"/>
</dbReference>
<dbReference type="RefSeq" id="WP_149112901.1">
    <property type="nucleotide sequence ID" value="NZ_CP042425.1"/>
</dbReference>
<dbReference type="Pfam" id="PF07963">
    <property type="entry name" value="N_methyl"/>
    <property type="match status" value="1"/>
</dbReference>
<keyword evidence="4" id="KW-1185">Reference proteome</keyword>
<dbReference type="AlphaFoldDB" id="A0A5C1AJL6"/>
<accession>A0A5C1AJL6</accession>
<name>A0A5C1AJL6_9BACT</name>
<dbReference type="EMBL" id="CP042425">
    <property type="protein sequence ID" value="QEL18383.1"/>
    <property type="molecule type" value="Genomic_DNA"/>
</dbReference>
<proteinExistence type="predicted"/>
<sequence length="401" mass="42727">MQRQVARRTGVRKGFTLIELLVVIAIIGILIGLLLPAIQKAREAAARAQCANNLRQMGTALHSYHDANKCFPSSGEVQNTNKLNDVTAKTTFTIHSTFTLLLPYMEQNDVYTNFDLQKTYDDTTLTGAQANAAKTAINSFLCPTNPIRPKNGLDTSGYGYIDYQTIAYVSINTSGVATDSVRGSGAAKDSWRVPGALALKNIGGVFGGITGAGSTTTNDSASTSTEYYVLDANGNPTTTFNRRAIGMEGPSQGEVIDGLSHTVFMTEDVGRSETFNTIKYAPGVGSPAAFRKGWRWAEPDSGNGVSGPDGDTSTVGGAAGTFANKAQRAINNNSIPFGGPTTCPWGTNNCGPNDEVFSFHNNGANVLFGDGHVTFVNQDVDLVTFRRMCTPIEQINANFTE</sequence>
<evidence type="ECO:0000259" key="2">
    <source>
        <dbReference type="Pfam" id="PF07596"/>
    </source>
</evidence>
<protein>
    <recommendedName>
        <fullName evidence="2">DUF1559 domain-containing protein</fullName>
    </recommendedName>
</protein>
<dbReference type="Pfam" id="PF07596">
    <property type="entry name" value="SBP_bac_10"/>
    <property type="match status" value="1"/>
</dbReference>
<dbReference type="PANTHER" id="PTHR30093:SF2">
    <property type="entry name" value="TYPE II SECRETION SYSTEM PROTEIN H"/>
    <property type="match status" value="1"/>
</dbReference>
<keyword evidence="1" id="KW-0812">Transmembrane</keyword>
<reference evidence="4" key="1">
    <citation type="submission" date="2019-08" db="EMBL/GenBank/DDBJ databases">
        <title>Limnoglobus roseus gen. nov., sp. nov., a novel freshwater planctomycete with a giant genome from the family Gemmataceae.</title>
        <authorList>
            <person name="Kulichevskaya I.S."/>
            <person name="Naumoff D.G."/>
            <person name="Miroshnikov K."/>
            <person name="Ivanova A."/>
            <person name="Philippov D.A."/>
            <person name="Hakobyan A."/>
            <person name="Rijpstra I.C."/>
            <person name="Sinninghe Damste J.S."/>
            <person name="Liesack W."/>
            <person name="Dedysh S.N."/>
        </authorList>
    </citation>
    <scope>NUCLEOTIDE SEQUENCE [LARGE SCALE GENOMIC DNA]</scope>
    <source>
        <strain evidence="4">PX52</strain>
    </source>
</reference>
<dbReference type="Gene3D" id="3.30.700.10">
    <property type="entry name" value="Glycoprotein, Type 4 Pilin"/>
    <property type="match status" value="1"/>
</dbReference>
<dbReference type="OrthoDB" id="273096at2"/>
<dbReference type="KEGG" id="lrs:PX52LOC_05407"/>
<dbReference type="SUPFAM" id="SSF54523">
    <property type="entry name" value="Pili subunits"/>
    <property type="match status" value="1"/>
</dbReference>
<dbReference type="NCBIfam" id="TIGR02532">
    <property type="entry name" value="IV_pilin_GFxxxE"/>
    <property type="match status" value="1"/>
</dbReference>
<feature type="transmembrane region" description="Helical" evidence="1">
    <location>
        <begin position="20"/>
        <end position="38"/>
    </location>
</feature>
<evidence type="ECO:0000256" key="1">
    <source>
        <dbReference type="SAM" id="Phobius"/>
    </source>
</evidence>
<gene>
    <name evidence="3" type="ORF">PX52LOC_05407</name>
</gene>
<dbReference type="Proteomes" id="UP000324974">
    <property type="component" value="Chromosome"/>
</dbReference>
<organism evidence="3 4">
    <name type="scientific">Limnoglobus roseus</name>
    <dbReference type="NCBI Taxonomy" id="2598579"/>
    <lineage>
        <taxon>Bacteria</taxon>
        <taxon>Pseudomonadati</taxon>
        <taxon>Planctomycetota</taxon>
        <taxon>Planctomycetia</taxon>
        <taxon>Gemmatales</taxon>
        <taxon>Gemmataceae</taxon>
        <taxon>Limnoglobus</taxon>
    </lineage>
</organism>
<evidence type="ECO:0000313" key="3">
    <source>
        <dbReference type="EMBL" id="QEL18383.1"/>
    </source>
</evidence>
<dbReference type="NCBIfam" id="TIGR04294">
    <property type="entry name" value="pre_pil_HX9DG"/>
    <property type="match status" value="1"/>
</dbReference>
<dbReference type="InterPro" id="IPR011453">
    <property type="entry name" value="DUF1559"/>
</dbReference>
<dbReference type="PROSITE" id="PS00409">
    <property type="entry name" value="PROKAR_NTER_METHYL"/>
    <property type="match status" value="1"/>
</dbReference>
<dbReference type="InterPro" id="IPR012902">
    <property type="entry name" value="N_methyl_site"/>
</dbReference>
<feature type="domain" description="DUF1559" evidence="2">
    <location>
        <begin position="39"/>
        <end position="381"/>
    </location>
</feature>
<dbReference type="PANTHER" id="PTHR30093">
    <property type="entry name" value="GENERAL SECRETION PATHWAY PROTEIN G"/>
    <property type="match status" value="1"/>
</dbReference>
<keyword evidence="1" id="KW-1133">Transmembrane helix</keyword>